<evidence type="ECO:0000256" key="10">
    <source>
        <dbReference type="ARBA" id="ARBA00022842"/>
    </source>
</evidence>
<evidence type="ECO:0000256" key="1">
    <source>
        <dbReference type="ARBA" id="ARBA00001946"/>
    </source>
</evidence>
<evidence type="ECO:0000256" key="5">
    <source>
        <dbReference type="ARBA" id="ARBA00022634"/>
    </source>
</evidence>
<dbReference type="PROSITE" id="PS50172">
    <property type="entry name" value="BRCT"/>
    <property type="match status" value="1"/>
</dbReference>
<evidence type="ECO:0000256" key="9">
    <source>
        <dbReference type="ARBA" id="ARBA00022763"/>
    </source>
</evidence>
<keyword evidence="9" id="KW-0227">DNA damage</keyword>
<gene>
    <name evidence="17" type="ORF">Salat_1616500</name>
</gene>
<keyword evidence="5" id="KW-0237">DNA synthesis</keyword>
<dbReference type="GO" id="GO:0005634">
    <property type="term" value="C:nucleus"/>
    <property type="evidence" value="ECO:0007669"/>
    <property type="project" value="UniProtKB-SubCell"/>
</dbReference>
<dbReference type="FunFam" id="3.40.50.10190:FF:000011">
    <property type="entry name" value="DNA repair protein REV1"/>
    <property type="match status" value="1"/>
</dbReference>
<sequence>MSFNSDSKSKRSFKSIASNPSSASNNSSDGRNSNKKKKTAQKPLGMAWGSNSRSSSRSAFRNSPFSDFGSYMVVKNQKLHEQFDAAASSSSHSGSSSGNSIFCGVSIFVDGYTVPSSQELRGYMLKHGGRFENYFSRHRVTHIICSNLPDSKIKNLRAFSGGLPVVKPAWVLDSVAANKLLSWIPYQLDQLATENDNQPKLSAFFTPKIGAVSEIANLIVDGQANSEKNDQSSVKVDSSLSEDYASLEQADRCSVEFNDLLQRNIDNVMSEEPACSVESSCEAKGIELRDCSSSDGKNSDLKQSYDTCQSSASLCNSSLVNHNPSEASSSRISCPPNKRHSTLADPNFVENYFKSSRLHFIGTWRNRYRKRFPSSSNGFGYKSSSVSGAAVNEKTAIIHIDMDCFFVSVVIRNRTELMDKPVAVCHSDNPRGVKAGMFVKDAKTLCPQLVIVPYDFEAYEKVADQFYDILHKHSNKVQAVSCDEAFLDVSESEVGDPRLLASIIRKEILDTTGCTASAGIAVNMLMARLATKTAKPDGQCYIPPEKVDDYLCTLPVKALPGIGHVLEAKLKKRQLKTCGQLRLISKESLQKDFGTKTGEMLWNYSRGIDNRLVGVIQESKSIGAEVNWGVRFRNLNDAQHFLISLCKEVALRLQGCGVQGRSFTLKIKKKRSDAGEPMKYMGCGDCENLSHTITIPMATDHVDVLQRLANQLFGYFHIDVKDIRGMGLQVSKLEGAEDSKLVHKRNTILPWLTSTKARDQNQVHDPPNHGDAAGEKTFSDTRRMRDDEASPQPCSNITGSSVEVGAGLSSSIVGVSQTANLPPLQDLDVAVIESLPPEVFSEINDMYGGRLLGFISKHKSKTINTTYAASARSGEVGETEPLQAHHVEPDTIAAATEELQCCEEAPAAVAVSASFSSGNLMPSSLSQVDSTVLQQLPDELRKDIIELLPLHREPEFIQGASSNVVDEQNEFAASDLSDLWIGSPPKWVEKFRTSPCSMLNNFAEMYWPVCGGGLSSLLQRMISGLTLPIEVATNEFDDAVSCLSELLKQYVDLKISTDIEEIYFCTCLLRRLTMRSEFFLQVYNDVLPYLQALVDQKKLLNQQCCFVSSTNEVPTSTLLFSKDLHNDPKSSGGHKDCHLTNCTYGVLSAVRGVVAVEFTVTNTAASTAGGARFGRDIGAPYTLQTMNASTEFIWRTFQQNTPADRKPLQKVSLFVDDMDGVAYTSNDQIHVSARYIQGYSGDVKREFTGVLYHEMTHVWQWSGNGQAPGGLIEGIADFVRLKAGYAPSHWVSPGQGDRWDQGYDVTARFLDYCNGLRSGFVAELNKKMKSGYSNNYFVELLGKTVDQLFKDYKAKYGTAK</sequence>
<feature type="domain" description="UmuC" evidence="16">
    <location>
        <begin position="397"/>
        <end position="563"/>
    </location>
</feature>
<dbReference type="Gene3D" id="3.30.1490.100">
    <property type="entry name" value="DNA polymerase, Y-family, little finger domain"/>
    <property type="match status" value="1"/>
</dbReference>
<evidence type="ECO:0000256" key="8">
    <source>
        <dbReference type="ARBA" id="ARBA00022723"/>
    </source>
</evidence>
<dbReference type="Gene3D" id="6.10.250.1490">
    <property type="match status" value="1"/>
</dbReference>
<keyword evidence="6" id="KW-0808">Transferase</keyword>
<dbReference type="Gene3D" id="1.10.150.20">
    <property type="entry name" value="5' to 3' exonuclease, C-terminal subdomain"/>
    <property type="match status" value="1"/>
</dbReference>
<dbReference type="GO" id="GO:0006281">
    <property type="term" value="P:DNA repair"/>
    <property type="evidence" value="ECO:0007669"/>
    <property type="project" value="UniProtKB-KW"/>
</dbReference>
<comment type="subcellular location">
    <subcellularLocation>
        <location evidence="2">Nucleus</location>
    </subcellularLocation>
</comment>
<dbReference type="GO" id="GO:0003684">
    <property type="term" value="F:damaged DNA binding"/>
    <property type="evidence" value="ECO:0007669"/>
    <property type="project" value="InterPro"/>
</dbReference>
<proteinExistence type="inferred from homology"/>
<dbReference type="EMBL" id="JACGWO010000006">
    <property type="protein sequence ID" value="KAK4424231.1"/>
    <property type="molecule type" value="Genomic_DNA"/>
</dbReference>
<comment type="caution">
    <text evidence="17">The sequence shown here is derived from an EMBL/GenBank/DDBJ whole genome shotgun (WGS) entry which is preliminary data.</text>
</comment>
<dbReference type="Pfam" id="PF11799">
    <property type="entry name" value="IMS_C"/>
    <property type="match status" value="1"/>
</dbReference>
<dbReference type="Proteomes" id="UP001293254">
    <property type="component" value="Unassembled WGS sequence"/>
</dbReference>
<feature type="domain" description="BRCT" evidence="15">
    <location>
        <begin position="97"/>
        <end position="188"/>
    </location>
</feature>
<dbReference type="Pfam" id="PF04450">
    <property type="entry name" value="BSP"/>
    <property type="match status" value="1"/>
</dbReference>
<name>A0AAE1Y6Q5_9LAMI</name>
<dbReference type="SUPFAM" id="SSF56672">
    <property type="entry name" value="DNA/RNA polymerases"/>
    <property type="match status" value="1"/>
</dbReference>
<dbReference type="InterPro" id="IPR007541">
    <property type="entry name" value="Uncharacterised_BSP"/>
</dbReference>
<dbReference type="Gene3D" id="3.40.1170.60">
    <property type="match status" value="1"/>
</dbReference>
<keyword evidence="18" id="KW-1185">Reference proteome</keyword>
<comment type="similarity">
    <text evidence="3">Belongs to the DNA polymerase type-Y family.</text>
</comment>
<dbReference type="FunFam" id="3.30.1490.100:FF:000001">
    <property type="entry name" value="DNA repair protein REV1"/>
    <property type="match status" value="1"/>
</dbReference>
<keyword evidence="10" id="KW-0460">Magnesium</keyword>
<dbReference type="Gene3D" id="3.30.70.270">
    <property type="match status" value="1"/>
</dbReference>
<evidence type="ECO:0000256" key="3">
    <source>
        <dbReference type="ARBA" id="ARBA00010945"/>
    </source>
</evidence>
<dbReference type="Gene3D" id="3.40.50.10190">
    <property type="entry name" value="BRCT domain"/>
    <property type="match status" value="1"/>
</dbReference>
<dbReference type="GO" id="GO:0046872">
    <property type="term" value="F:metal ion binding"/>
    <property type="evidence" value="ECO:0007669"/>
    <property type="project" value="UniProtKB-KW"/>
</dbReference>
<dbReference type="CDD" id="cd17719">
    <property type="entry name" value="BRCT_Rev1"/>
    <property type="match status" value="1"/>
</dbReference>
<evidence type="ECO:0000256" key="12">
    <source>
        <dbReference type="ARBA" id="ARBA00023204"/>
    </source>
</evidence>
<dbReference type="Pfam" id="PF00817">
    <property type="entry name" value="IMS"/>
    <property type="match status" value="1"/>
</dbReference>
<keyword evidence="11" id="KW-0238">DNA-binding</keyword>
<dbReference type="GO" id="GO:0003887">
    <property type="term" value="F:DNA-directed DNA polymerase activity"/>
    <property type="evidence" value="ECO:0007669"/>
    <property type="project" value="InterPro"/>
</dbReference>
<evidence type="ECO:0000259" key="15">
    <source>
        <dbReference type="PROSITE" id="PS50172"/>
    </source>
</evidence>
<dbReference type="PANTHER" id="PTHR45990">
    <property type="entry name" value="DNA REPAIR PROTEIN REV1"/>
    <property type="match status" value="1"/>
</dbReference>
<dbReference type="Pfam" id="PF21999">
    <property type="entry name" value="IMS_HHH_1"/>
    <property type="match status" value="1"/>
</dbReference>
<evidence type="ECO:0000313" key="18">
    <source>
        <dbReference type="Proteomes" id="UP001293254"/>
    </source>
</evidence>
<evidence type="ECO:0000256" key="14">
    <source>
        <dbReference type="SAM" id="MobiDB-lite"/>
    </source>
</evidence>
<feature type="region of interest" description="Disordered" evidence="14">
    <location>
        <begin position="753"/>
        <end position="800"/>
    </location>
</feature>
<evidence type="ECO:0000256" key="7">
    <source>
        <dbReference type="ARBA" id="ARBA00022695"/>
    </source>
</evidence>
<feature type="compositionally biased region" description="Low complexity" evidence="14">
    <location>
        <begin position="14"/>
        <end position="31"/>
    </location>
</feature>
<feature type="compositionally biased region" description="Low complexity" evidence="14">
    <location>
        <begin position="50"/>
        <end position="59"/>
    </location>
</feature>
<protein>
    <recommendedName>
        <fullName evidence="4">DNA repair protein REV1</fullName>
    </recommendedName>
</protein>
<keyword evidence="8" id="KW-0479">Metal-binding</keyword>
<dbReference type="InterPro" id="IPR053848">
    <property type="entry name" value="IMS_HHH_1"/>
</dbReference>
<dbReference type="InterPro" id="IPR036775">
    <property type="entry name" value="DNA_pol_Y-fam_lit_finger_sf"/>
</dbReference>
<evidence type="ECO:0000256" key="11">
    <source>
        <dbReference type="ARBA" id="ARBA00023125"/>
    </source>
</evidence>
<dbReference type="InterPro" id="IPR017961">
    <property type="entry name" value="DNA_pol_Y-fam_little_finger"/>
</dbReference>
<feature type="compositionally biased region" description="Basic and acidic residues" evidence="14">
    <location>
        <begin position="756"/>
        <end position="788"/>
    </location>
</feature>
<reference evidence="17" key="1">
    <citation type="submission" date="2020-06" db="EMBL/GenBank/DDBJ databases">
        <authorList>
            <person name="Li T."/>
            <person name="Hu X."/>
            <person name="Zhang T."/>
            <person name="Song X."/>
            <person name="Zhang H."/>
            <person name="Dai N."/>
            <person name="Sheng W."/>
            <person name="Hou X."/>
            <person name="Wei L."/>
        </authorList>
    </citation>
    <scope>NUCLEOTIDE SEQUENCE</scope>
    <source>
        <strain evidence="17">3651</strain>
        <tissue evidence="17">Leaf</tissue>
    </source>
</reference>
<evidence type="ECO:0000256" key="13">
    <source>
        <dbReference type="ARBA" id="ARBA00023242"/>
    </source>
</evidence>
<keyword evidence="7" id="KW-0548">Nucleotidyltransferase</keyword>
<dbReference type="SUPFAM" id="SSF100879">
    <property type="entry name" value="Lesion bypass DNA polymerase (Y-family), little finger domain"/>
    <property type="match status" value="1"/>
</dbReference>
<dbReference type="InterPro" id="IPR036420">
    <property type="entry name" value="BRCT_dom_sf"/>
</dbReference>
<dbReference type="InterPro" id="IPR001126">
    <property type="entry name" value="UmuC"/>
</dbReference>
<reference evidence="17" key="2">
    <citation type="journal article" date="2024" name="Plant">
        <title>Genomic evolution and insights into agronomic trait innovations of Sesamum species.</title>
        <authorList>
            <person name="Miao H."/>
            <person name="Wang L."/>
            <person name="Qu L."/>
            <person name="Liu H."/>
            <person name="Sun Y."/>
            <person name="Le M."/>
            <person name="Wang Q."/>
            <person name="Wei S."/>
            <person name="Zheng Y."/>
            <person name="Lin W."/>
            <person name="Duan Y."/>
            <person name="Cao H."/>
            <person name="Xiong S."/>
            <person name="Wang X."/>
            <person name="Wei L."/>
            <person name="Li C."/>
            <person name="Ma Q."/>
            <person name="Ju M."/>
            <person name="Zhao R."/>
            <person name="Li G."/>
            <person name="Mu C."/>
            <person name="Tian Q."/>
            <person name="Mei H."/>
            <person name="Zhang T."/>
            <person name="Gao T."/>
            <person name="Zhang H."/>
        </authorList>
    </citation>
    <scope>NUCLEOTIDE SEQUENCE</scope>
    <source>
        <strain evidence="17">3651</strain>
    </source>
</reference>
<dbReference type="InterPro" id="IPR043128">
    <property type="entry name" value="Rev_trsase/Diguanyl_cyclase"/>
</dbReference>
<dbReference type="GO" id="GO:0017125">
    <property type="term" value="F:deoxycytidyl transferase activity"/>
    <property type="evidence" value="ECO:0007669"/>
    <property type="project" value="TreeGrafter"/>
</dbReference>
<dbReference type="PANTHER" id="PTHR45990:SF1">
    <property type="entry name" value="DNA REPAIR PROTEIN REV1"/>
    <property type="match status" value="1"/>
</dbReference>
<dbReference type="FunFam" id="3.30.70.270:FF:000019">
    <property type="entry name" value="DNA repair protein REV1"/>
    <property type="match status" value="1"/>
</dbReference>
<keyword evidence="12" id="KW-0234">DNA repair</keyword>
<feature type="region of interest" description="Disordered" evidence="14">
    <location>
        <begin position="1"/>
        <end position="59"/>
    </location>
</feature>
<accession>A0AAE1Y6Q5</accession>
<organism evidence="17 18">
    <name type="scientific">Sesamum alatum</name>
    <dbReference type="NCBI Taxonomy" id="300844"/>
    <lineage>
        <taxon>Eukaryota</taxon>
        <taxon>Viridiplantae</taxon>
        <taxon>Streptophyta</taxon>
        <taxon>Embryophyta</taxon>
        <taxon>Tracheophyta</taxon>
        <taxon>Spermatophyta</taxon>
        <taxon>Magnoliopsida</taxon>
        <taxon>eudicotyledons</taxon>
        <taxon>Gunneridae</taxon>
        <taxon>Pentapetalae</taxon>
        <taxon>asterids</taxon>
        <taxon>lamiids</taxon>
        <taxon>Lamiales</taxon>
        <taxon>Pedaliaceae</taxon>
        <taxon>Sesamum</taxon>
    </lineage>
</organism>
<dbReference type="GO" id="GO:0070987">
    <property type="term" value="P:error-free translesion synthesis"/>
    <property type="evidence" value="ECO:0007669"/>
    <property type="project" value="TreeGrafter"/>
</dbReference>
<dbReference type="PROSITE" id="PS50173">
    <property type="entry name" value="UMUC"/>
    <property type="match status" value="1"/>
</dbReference>
<evidence type="ECO:0000313" key="17">
    <source>
        <dbReference type="EMBL" id="KAK4424231.1"/>
    </source>
</evidence>
<dbReference type="Pfam" id="PF00533">
    <property type="entry name" value="BRCT"/>
    <property type="match status" value="1"/>
</dbReference>
<dbReference type="GO" id="GO:0042276">
    <property type="term" value="P:error-prone translesion synthesis"/>
    <property type="evidence" value="ECO:0007669"/>
    <property type="project" value="TreeGrafter"/>
</dbReference>
<dbReference type="SMART" id="SM00292">
    <property type="entry name" value="BRCT"/>
    <property type="match status" value="1"/>
</dbReference>
<keyword evidence="13" id="KW-0539">Nucleus</keyword>
<evidence type="ECO:0000256" key="4">
    <source>
        <dbReference type="ARBA" id="ARBA00020399"/>
    </source>
</evidence>
<evidence type="ECO:0000256" key="2">
    <source>
        <dbReference type="ARBA" id="ARBA00004123"/>
    </source>
</evidence>
<dbReference type="CDD" id="cd01701">
    <property type="entry name" value="PolY_Rev1"/>
    <property type="match status" value="1"/>
</dbReference>
<comment type="cofactor">
    <cofactor evidence="1">
        <name>Mg(2+)</name>
        <dbReference type="ChEBI" id="CHEBI:18420"/>
    </cofactor>
</comment>
<evidence type="ECO:0000256" key="6">
    <source>
        <dbReference type="ARBA" id="ARBA00022679"/>
    </source>
</evidence>
<dbReference type="InterPro" id="IPR043502">
    <property type="entry name" value="DNA/RNA_pol_sf"/>
</dbReference>
<dbReference type="SUPFAM" id="SSF52113">
    <property type="entry name" value="BRCT domain"/>
    <property type="match status" value="1"/>
</dbReference>
<dbReference type="InterPro" id="IPR001357">
    <property type="entry name" value="BRCT_dom"/>
</dbReference>
<evidence type="ECO:0000259" key="16">
    <source>
        <dbReference type="PROSITE" id="PS50173"/>
    </source>
</evidence>